<dbReference type="Proteomes" id="UP000308133">
    <property type="component" value="Unassembled WGS sequence"/>
</dbReference>
<dbReference type="PANTHER" id="PTHR10343:SF84">
    <property type="entry name" value="5'-AMP-ACTIVATED PROTEIN KINASE SUBUNIT BETA-1"/>
    <property type="match status" value="1"/>
</dbReference>
<dbReference type="InterPro" id="IPR013783">
    <property type="entry name" value="Ig-like_fold"/>
</dbReference>
<accession>A0A4U7B6E5</accession>
<feature type="transmembrane region" description="Helical" evidence="3">
    <location>
        <begin position="313"/>
        <end position="339"/>
    </location>
</feature>
<evidence type="ECO:0000256" key="3">
    <source>
        <dbReference type="SAM" id="Phobius"/>
    </source>
</evidence>
<proteinExistence type="inferred from homology"/>
<dbReference type="CDD" id="cd02859">
    <property type="entry name" value="E_set_AMPKbeta_like_N"/>
    <property type="match status" value="1"/>
</dbReference>
<dbReference type="SUPFAM" id="SSF81296">
    <property type="entry name" value="E set domains"/>
    <property type="match status" value="1"/>
</dbReference>
<dbReference type="InterPro" id="IPR050827">
    <property type="entry name" value="CRP1_MDG1_kinase"/>
</dbReference>
<reference evidence="4 5" key="1">
    <citation type="submission" date="2018-02" db="EMBL/GenBank/DDBJ databases">
        <title>Draft genome sequences of Elsinoe sp., causing black scab on jojoba.</title>
        <authorList>
            <person name="Stodart B."/>
            <person name="Jeffress S."/>
            <person name="Ash G."/>
            <person name="Arun Chinnappa K."/>
        </authorList>
    </citation>
    <scope>NUCLEOTIDE SEQUENCE [LARGE SCALE GENOMIC DNA]</scope>
    <source>
        <strain evidence="4 5">Hillstone_2</strain>
    </source>
</reference>
<dbReference type="PANTHER" id="PTHR10343">
    <property type="entry name" value="5'-AMP-ACTIVATED PROTEIN KINASE , BETA SUBUNIT"/>
    <property type="match status" value="1"/>
</dbReference>
<keyword evidence="3" id="KW-1133">Transmembrane helix</keyword>
<protein>
    <submittedName>
        <fullName evidence="4">Uncharacterized protein</fullName>
    </submittedName>
</protein>
<comment type="caution">
    <text evidence="4">The sequence shown here is derived from an EMBL/GenBank/DDBJ whole genome shotgun (WGS) entry which is preliminary data.</text>
</comment>
<keyword evidence="3" id="KW-0472">Membrane</keyword>
<organism evidence="4 5">
    <name type="scientific">Elsinoe australis</name>
    <dbReference type="NCBI Taxonomy" id="40998"/>
    <lineage>
        <taxon>Eukaryota</taxon>
        <taxon>Fungi</taxon>
        <taxon>Dikarya</taxon>
        <taxon>Ascomycota</taxon>
        <taxon>Pezizomycotina</taxon>
        <taxon>Dothideomycetes</taxon>
        <taxon>Dothideomycetidae</taxon>
        <taxon>Myriangiales</taxon>
        <taxon>Elsinoaceae</taxon>
        <taxon>Elsinoe</taxon>
    </lineage>
</organism>
<dbReference type="EMBL" id="PTQR01000042">
    <property type="protein sequence ID" value="TKX24316.1"/>
    <property type="molecule type" value="Genomic_DNA"/>
</dbReference>
<feature type="compositionally biased region" description="Basic and acidic residues" evidence="2">
    <location>
        <begin position="204"/>
        <end position="216"/>
    </location>
</feature>
<gene>
    <name evidence="4" type="ORF">C1H76_3420</name>
</gene>
<name>A0A4U7B6E5_9PEZI</name>
<keyword evidence="3" id="KW-0812">Transmembrane</keyword>
<evidence type="ECO:0000256" key="2">
    <source>
        <dbReference type="SAM" id="MobiDB-lite"/>
    </source>
</evidence>
<evidence type="ECO:0000256" key="1">
    <source>
        <dbReference type="ARBA" id="ARBA00010926"/>
    </source>
</evidence>
<sequence length="374" mass="41642">MSTASDNPSSATNNFLPLTATTVLPKKTLSSKPSWIGKPSISQSPTPGIPVMKQNVRISYRSKGCRPPVYIATSLTEPQWQPKELNSTVEDDGELEFWKQFEAEEGEYQYKFRLGPGDWWALDETKPIVEDESGNRNNILKVEASKPEVISRPASRQSVEAPHTKPVSEVSPRPSMEARRPSTESVRSAISADSGLKISNAESQRPDQARIEDKQRMQQTRLGPVEPLTPPMTPDMWDKSAVDTTKFQSFQPAEIQRPASVASHYSDKSIEEAMPVEEEKEEKKIVVVQDEPTPRPTGLIAQMRMFLITLGTWMFHLVGGGMRMTGILAIAVGLAAVVYKIRDLRDAIIPAILSWLYPSTYGQRRNGTDDTSMV</sequence>
<feature type="region of interest" description="Disordered" evidence="2">
    <location>
        <begin position="147"/>
        <end position="233"/>
    </location>
</feature>
<dbReference type="Gene3D" id="2.60.40.10">
    <property type="entry name" value="Immunoglobulins"/>
    <property type="match status" value="1"/>
</dbReference>
<dbReference type="AlphaFoldDB" id="A0A4U7B6E5"/>
<dbReference type="InterPro" id="IPR014756">
    <property type="entry name" value="Ig_E-set"/>
</dbReference>
<evidence type="ECO:0000313" key="5">
    <source>
        <dbReference type="Proteomes" id="UP000308133"/>
    </source>
</evidence>
<comment type="similarity">
    <text evidence="1">Belongs to the 5'-AMP-activated protein kinase beta subunit family.</text>
</comment>
<evidence type="ECO:0000313" key="4">
    <source>
        <dbReference type="EMBL" id="TKX24316.1"/>
    </source>
</evidence>
<feature type="region of interest" description="Disordered" evidence="2">
    <location>
        <begin position="29"/>
        <end position="49"/>
    </location>
</feature>